<name>A0A0F7ZPR0_9HYPO</name>
<organism evidence="2 3">
    <name type="scientific">Hirsutella minnesotensis 3608</name>
    <dbReference type="NCBI Taxonomy" id="1043627"/>
    <lineage>
        <taxon>Eukaryota</taxon>
        <taxon>Fungi</taxon>
        <taxon>Dikarya</taxon>
        <taxon>Ascomycota</taxon>
        <taxon>Pezizomycotina</taxon>
        <taxon>Sordariomycetes</taxon>
        <taxon>Hypocreomycetidae</taxon>
        <taxon>Hypocreales</taxon>
        <taxon>Ophiocordycipitaceae</taxon>
        <taxon>Hirsutella</taxon>
    </lineage>
</organism>
<feature type="region of interest" description="Disordered" evidence="1">
    <location>
        <begin position="1"/>
        <end position="31"/>
    </location>
</feature>
<feature type="compositionally biased region" description="Basic and acidic residues" evidence="1">
    <location>
        <begin position="1"/>
        <end position="17"/>
    </location>
</feature>
<feature type="region of interest" description="Disordered" evidence="1">
    <location>
        <begin position="67"/>
        <end position="99"/>
    </location>
</feature>
<evidence type="ECO:0000313" key="3">
    <source>
        <dbReference type="Proteomes" id="UP000054481"/>
    </source>
</evidence>
<dbReference type="Proteomes" id="UP000054481">
    <property type="component" value="Unassembled WGS sequence"/>
</dbReference>
<evidence type="ECO:0000313" key="2">
    <source>
        <dbReference type="EMBL" id="KJZ75935.1"/>
    </source>
</evidence>
<evidence type="ECO:0000256" key="1">
    <source>
        <dbReference type="SAM" id="MobiDB-lite"/>
    </source>
</evidence>
<dbReference type="AlphaFoldDB" id="A0A0F7ZPR0"/>
<reference evidence="2 3" key="1">
    <citation type="journal article" date="2014" name="Genome Biol. Evol.">
        <title>Comparative genomics and transcriptomics analyses reveal divergent lifestyle features of nematode endoparasitic fungus Hirsutella minnesotensis.</title>
        <authorList>
            <person name="Lai Y."/>
            <person name="Liu K."/>
            <person name="Zhang X."/>
            <person name="Zhang X."/>
            <person name="Li K."/>
            <person name="Wang N."/>
            <person name="Shu C."/>
            <person name="Wu Y."/>
            <person name="Wang C."/>
            <person name="Bushley K.E."/>
            <person name="Xiang M."/>
            <person name="Liu X."/>
        </authorList>
    </citation>
    <scope>NUCLEOTIDE SEQUENCE [LARGE SCALE GENOMIC DNA]</scope>
    <source>
        <strain evidence="2 3">3608</strain>
    </source>
</reference>
<accession>A0A0F7ZPR0</accession>
<dbReference type="EMBL" id="KQ030514">
    <property type="protein sequence ID" value="KJZ75935.1"/>
    <property type="molecule type" value="Genomic_DNA"/>
</dbReference>
<keyword evidence="3" id="KW-1185">Reference proteome</keyword>
<proteinExistence type="predicted"/>
<feature type="region of interest" description="Disordered" evidence="1">
    <location>
        <begin position="118"/>
        <end position="164"/>
    </location>
</feature>
<protein>
    <submittedName>
        <fullName evidence="2">Uncharacterized protein</fullName>
    </submittedName>
</protein>
<gene>
    <name evidence="2" type="ORF">HIM_04759</name>
</gene>
<sequence length="164" mass="17559">MHARGMGHDRPAGRREQPGSSTGASAGLESFSKPVTRAAWSAPSSLPQWQSVDSGLAPCPSTHVGLRTSPWSMMPQELPMNPPPFSPALPESLPPRGMRSQRRIPCISLHIKFRMHTRDFGKKQPRPPVVLPVHAPKSAGSDGLTAEMSGTSQGARLPLATTKS</sequence>